<gene>
    <name evidence="12" type="ORF">A7J15_08550</name>
</gene>
<keyword evidence="3" id="KW-0597">Phosphoprotein</keyword>
<keyword evidence="9" id="KW-0812">Transmembrane</keyword>
<comment type="catalytic activity">
    <reaction evidence="1">
        <text>ATP + protein L-histidine = ADP + protein N-phospho-L-histidine.</text>
        <dbReference type="EC" id="2.7.13.3"/>
    </reaction>
</comment>
<evidence type="ECO:0000256" key="1">
    <source>
        <dbReference type="ARBA" id="ARBA00000085"/>
    </source>
</evidence>
<dbReference type="CDD" id="cd16917">
    <property type="entry name" value="HATPase_UhpB-NarQ-NarX-like"/>
    <property type="match status" value="1"/>
</dbReference>
<dbReference type="Pfam" id="PF07730">
    <property type="entry name" value="HisKA_3"/>
    <property type="match status" value="1"/>
</dbReference>
<comment type="caution">
    <text evidence="12">The sequence shown here is derived from an EMBL/GenBank/DDBJ whole genome shotgun (WGS) entry which is preliminary data.</text>
</comment>
<dbReference type="EMBL" id="LXMD01000025">
    <property type="protein sequence ID" value="OCG73405.1"/>
    <property type="molecule type" value="Genomic_DNA"/>
</dbReference>
<keyword evidence="7" id="KW-0067">ATP-binding</keyword>
<keyword evidence="8" id="KW-0902">Two-component regulatory system</keyword>
<dbReference type="EC" id="2.7.13.3" evidence="2"/>
<feature type="domain" description="Signal transduction histidine kinase subgroup 3 dimerisation and phosphoacceptor" evidence="11">
    <location>
        <begin position="147"/>
        <end position="212"/>
    </location>
</feature>
<organism evidence="12 13">
    <name type="scientific">Microbacterium sediminis</name>
    <dbReference type="NCBI Taxonomy" id="904291"/>
    <lineage>
        <taxon>Bacteria</taxon>
        <taxon>Bacillati</taxon>
        <taxon>Actinomycetota</taxon>
        <taxon>Actinomycetes</taxon>
        <taxon>Micrococcales</taxon>
        <taxon>Microbacteriaceae</taxon>
        <taxon>Microbacterium</taxon>
    </lineage>
</organism>
<dbReference type="InterPro" id="IPR003594">
    <property type="entry name" value="HATPase_dom"/>
</dbReference>
<name>A0A1B9N9Y2_9MICO</name>
<dbReference type="Pfam" id="PF02518">
    <property type="entry name" value="HATPase_c"/>
    <property type="match status" value="1"/>
</dbReference>
<keyword evidence="6" id="KW-0418">Kinase</keyword>
<dbReference type="Proteomes" id="UP000093355">
    <property type="component" value="Unassembled WGS sequence"/>
</dbReference>
<keyword evidence="5" id="KW-0547">Nucleotide-binding</keyword>
<evidence type="ECO:0000256" key="5">
    <source>
        <dbReference type="ARBA" id="ARBA00022741"/>
    </source>
</evidence>
<dbReference type="InterPro" id="IPR050482">
    <property type="entry name" value="Sensor_HK_TwoCompSys"/>
</dbReference>
<protein>
    <recommendedName>
        <fullName evidence="2">histidine kinase</fullName>
        <ecNumber evidence="2">2.7.13.3</ecNumber>
    </recommendedName>
</protein>
<dbReference type="Gene3D" id="3.30.565.10">
    <property type="entry name" value="Histidine kinase-like ATPase, C-terminal domain"/>
    <property type="match status" value="1"/>
</dbReference>
<evidence type="ECO:0000256" key="9">
    <source>
        <dbReference type="SAM" id="Phobius"/>
    </source>
</evidence>
<evidence type="ECO:0000256" key="3">
    <source>
        <dbReference type="ARBA" id="ARBA00022553"/>
    </source>
</evidence>
<sequence length="348" mass="37045">MAGTVLVALALGYGTYARRRMPFALLLAALVAVLLPQPTAALGSIASWVALYALGVFRSARWAWIGFSVAAVVNTALLLGSAEYERFAAPIVAVISVLVQVTVATLVPTLIGLWIGGRRRYERALIARAEDLARERDQRTRLAVSEERTRIAREMHDIVSHGLTVMITLSEGAAAQALAGAATAPDAMRRVADTGRASLAEMRRLLGLLRDPAAPAELIPQPADADIDRLIAGFRDAGLPLHFTRVGAPLEGPSIPLAAYRIIQEALTNVLRHAPRSPRVDVRLENAADEIVIAVENEADPEPPEATGAGRGLIGMRERAALLGGSIDAGPRLRGGWGVLAVLRKEEA</sequence>
<dbReference type="PANTHER" id="PTHR24421:SF10">
    <property type="entry name" value="NITRATE_NITRITE SENSOR PROTEIN NARQ"/>
    <property type="match status" value="1"/>
</dbReference>
<dbReference type="GO" id="GO:0005524">
    <property type="term" value="F:ATP binding"/>
    <property type="evidence" value="ECO:0007669"/>
    <property type="project" value="UniProtKB-KW"/>
</dbReference>
<keyword evidence="9" id="KW-0472">Membrane</keyword>
<evidence type="ECO:0000256" key="2">
    <source>
        <dbReference type="ARBA" id="ARBA00012438"/>
    </source>
</evidence>
<dbReference type="GO" id="GO:0000155">
    <property type="term" value="F:phosphorelay sensor kinase activity"/>
    <property type="evidence" value="ECO:0007669"/>
    <property type="project" value="InterPro"/>
</dbReference>
<feature type="domain" description="Histidine kinase/HSP90-like ATPase" evidence="10">
    <location>
        <begin position="257"/>
        <end position="336"/>
    </location>
</feature>
<reference evidence="12 13" key="1">
    <citation type="submission" date="2016-05" db="EMBL/GenBank/DDBJ databases">
        <authorList>
            <person name="Lavstsen T."/>
            <person name="Jespersen J.S."/>
        </authorList>
    </citation>
    <scope>NUCLEOTIDE SEQUENCE [LARGE SCALE GENOMIC DNA]</scope>
    <source>
        <strain evidence="12 13">YLB-01</strain>
    </source>
</reference>
<evidence type="ECO:0000256" key="7">
    <source>
        <dbReference type="ARBA" id="ARBA00022840"/>
    </source>
</evidence>
<dbReference type="STRING" id="904291.A7J15_08550"/>
<keyword evidence="4" id="KW-0808">Transferase</keyword>
<dbReference type="GO" id="GO:0046983">
    <property type="term" value="F:protein dimerization activity"/>
    <property type="evidence" value="ECO:0007669"/>
    <property type="project" value="InterPro"/>
</dbReference>
<dbReference type="InterPro" id="IPR011712">
    <property type="entry name" value="Sig_transdc_His_kin_sub3_dim/P"/>
</dbReference>
<keyword evidence="13" id="KW-1185">Reference proteome</keyword>
<evidence type="ECO:0000256" key="8">
    <source>
        <dbReference type="ARBA" id="ARBA00023012"/>
    </source>
</evidence>
<evidence type="ECO:0000259" key="11">
    <source>
        <dbReference type="Pfam" id="PF07730"/>
    </source>
</evidence>
<feature type="transmembrane region" description="Helical" evidence="9">
    <location>
        <begin position="87"/>
        <end position="115"/>
    </location>
</feature>
<dbReference type="AlphaFoldDB" id="A0A1B9N9Y2"/>
<evidence type="ECO:0000256" key="6">
    <source>
        <dbReference type="ARBA" id="ARBA00022777"/>
    </source>
</evidence>
<evidence type="ECO:0000313" key="12">
    <source>
        <dbReference type="EMBL" id="OCG73405.1"/>
    </source>
</evidence>
<dbReference type="InterPro" id="IPR036890">
    <property type="entry name" value="HATPase_C_sf"/>
</dbReference>
<evidence type="ECO:0000259" key="10">
    <source>
        <dbReference type="Pfam" id="PF02518"/>
    </source>
</evidence>
<proteinExistence type="predicted"/>
<evidence type="ECO:0000313" key="13">
    <source>
        <dbReference type="Proteomes" id="UP000093355"/>
    </source>
</evidence>
<dbReference type="GO" id="GO:0016020">
    <property type="term" value="C:membrane"/>
    <property type="evidence" value="ECO:0007669"/>
    <property type="project" value="InterPro"/>
</dbReference>
<feature type="transmembrane region" description="Helical" evidence="9">
    <location>
        <begin position="27"/>
        <end position="55"/>
    </location>
</feature>
<dbReference type="Gene3D" id="1.20.5.1930">
    <property type="match status" value="1"/>
</dbReference>
<keyword evidence="9" id="KW-1133">Transmembrane helix</keyword>
<dbReference type="SUPFAM" id="SSF55874">
    <property type="entry name" value="ATPase domain of HSP90 chaperone/DNA topoisomerase II/histidine kinase"/>
    <property type="match status" value="1"/>
</dbReference>
<evidence type="ECO:0000256" key="4">
    <source>
        <dbReference type="ARBA" id="ARBA00022679"/>
    </source>
</evidence>
<feature type="transmembrane region" description="Helical" evidence="9">
    <location>
        <begin position="62"/>
        <end position="81"/>
    </location>
</feature>
<dbReference type="PANTHER" id="PTHR24421">
    <property type="entry name" value="NITRATE/NITRITE SENSOR PROTEIN NARX-RELATED"/>
    <property type="match status" value="1"/>
</dbReference>
<accession>A0A1B9N9Y2</accession>